<reference evidence="1 2" key="1">
    <citation type="submission" date="2019-05" db="EMBL/GenBank/DDBJ databases">
        <authorList>
            <person name="Lee S.D."/>
        </authorList>
    </citation>
    <scope>NUCLEOTIDE SEQUENCE [LARGE SCALE GENOMIC DNA]</scope>
    <source>
        <strain evidence="1 2">YC2-7</strain>
    </source>
</reference>
<reference evidence="1 2" key="2">
    <citation type="submission" date="2020-06" db="EMBL/GenBank/DDBJ databases">
        <title>Antribacter stalactiti gen. nov., sp. nov., a new member of the family Nacardiaceae isolated from a cave.</title>
        <authorList>
            <person name="Kim I.S."/>
        </authorList>
    </citation>
    <scope>NUCLEOTIDE SEQUENCE [LARGE SCALE GENOMIC DNA]</scope>
    <source>
        <strain evidence="1 2">YC2-7</strain>
    </source>
</reference>
<proteinExistence type="predicted"/>
<dbReference type="RefSeq" id="WP_169593293.1">
    <property type="nucleotide sequence ID" value="NZ_VCQU01000012.1"/>
</dbReference>
<evidence type="ECO:0000313" key="2">
    <source>
        <dbReference type="Proteomes" id="UP000535543"/>
    </source>
</evidence>
<keyword evidence="1" id="KW-0255">Endonuclease</keyword>
<dbReference type="GO" id="GO:0004519">
    <property type="term" value="F:endonuclease activity"/>
    <property type="evidence" value="ECO:0007669"/>
    <property type="project" value="UniProtKB-KW"/>
</dbReference>
<dbReference type="InterPro" id="IPR003615">
    <property type="entry name" value="HNH_nuc"/>
</dbReference>
<comment type="caution">
    <text evidence="1">The sequence shown here is derived from an EMBL/GenBank/DDBJ whole genome shotgun (WGS) entry which is preliminary data.</text>
</comment>
<dbReference type="CDD" id="cd00085">
    <property type="entry name" value="HNHc"/>
    <property type="match status" value="1"/>
</dbReference>
<accession>A0A848KQZ9</accession>
<sequence>MIDNRIEELTATLRGLDDAAHIDLIRTLEDLKSACAAAQAKITAELDNARDKSVGAEVALARRESPHRGGRHLGFARAMQEMPNTLALLEAGELNEWRATLLVQETACLSRDDRATIDRELCSDAATLAGLGDRAISATARARAAELDPAALVRRARRAVGDRHVSIRPAPDTMTYVTALLPVADGVAVWANLKRDADNLVGTGQAGDRTRGQVMADLLVERVTGVETVAPQPVTVNVAISDEALFGDGETPAHVDGYGDIPAAIARNWILHASDDDVAELRRVYANPGTGALTSLESVARCFPKGLARFIDLRDRACRTPWCDAPIRHRDHIKAHDDGGPTSEFNGAGLCAACNYAKQADGWQAEPIRASLHTYQLTTPTGHTYQSTAPPLPRPARKRIAPRRFEFDIIWAA</sequence>
<dbReference type="EMBL" id="VCQU01000012">
    <property type="protein sequence ID" value="NMN98700.1"/>
    <property type="molecule type" value="Genomic_DNA"/>
</dbReference>
<dbReference type="AlphaFoldDB" id="A0A848KQZ9"/>
<name>A0A848KQZ9_9NOCA</name>
<evidence type="ECO:0000313" key="1">
    <source>
        <dbReference type="EMBL" id="NMN98700.1"/>
    </source>
</evidence>
<keyword evidence="1" id="KW-0378">Hydrolase</keyword>
<dbReference type="Proteomes" id="UP000535543">
    <property type="component" value="Unassembled WGS sequence"/>
</dbReference>
<keyword evidence="1" id="KW-0540">Nuclease</keyword>
<organism evidence="1 2">
    <name type="scientific">Antrihabitans stalactiti</name>
    <dbReference type="NCBI Taxonomy" id="2584121"/>
    <lineage>
        <taxon>Bacteria</taxon>
        <taxon>Bacillati</taxon>
        <taxon>Actinomycetota</taxon>
        <taxon>Actinomycetes</taxon>
        <taxon>Mycobacteriales</taxon>
        <taxon>Nocardiaceae</taxon>
        <taxon>Antrihabitans</taxon>
    </lineage>
</organism>
<keyword evidence="2" id="KW-1185">Reference proteome</keyword>
<protein>
    <submittedName>
        <fullName evidence="1">HNH endonuclease</fullName>
    </submittedName>
</protein>
<gene>
    <name evidence="1" type="ORF">FGL95_27075</name>
</gene>